<dbReference type="PANTHER" id="PTHR33112">
    <property type="entry name" value="DOMAIN PROTEIN, PUTATIVE-RELATED"/>
    <property type="match status" value="1"/>
</dbReference>
<organism evidence="3 4">
    <name type="scientific">Cladorrhinum samala</name>
    <dbReference type="NCBI Taxonomy" id="585594"/>
    <lineage>
        <taxon>Eukaryota</taxon>
        <taxon>Fungi</taxon>
        <taxon>Dikarya</taxon>
        <taxon>Ascomycota</taxon>
        <taxon>Pezizomycotina</taxon>
        <taxon>Sordariomycetes</taxon>
        <taxon>Sordariomycetidae</taxon>
        <taxon>Sordariales</taxon>
        <taxon>Podosporaceae</taxon>
        <taxon>Cladorrhinum</taxon>
    </lineage>
</organism>
<reference evidence="3" key="1">
    <citation type="journal article" date="2023" name="Mol. Phylogenet. Evol.">
        <title>Genome-scale phylogeny and comparative genomics of the fungal order Sordariales.</title>
        <authorList>
            <person name="Hensen N."/>
            <person name="Bonometti L."/>
            <person name="Westerberg I."/>
            <person name="Brannstrom I.O."/>
            <person name="Guillou S."/>
            <person name="Cros-Aarteil S."/>
            <person name="Calhoun S."/>
            <person name="Haridas S."/>
            <person name="Kuo A."/>
            <person name="Mondo S."/>
            <person name="Pangilinan J."/>
            <person name="Riley R."/>
            <person name="LaButti K."/>
            <person name="Andreopoulos B."/>
            <person name="Lipzen A."/>
            <person name="Chen C."/>
            <person name="Yan M."/>
            <person name="Daum C."/>
            <person name="Ng V."/>
            <person name="Clum A."/>
            <person name="Steindorff A."/>
            <person name="Ohm R.A."/>
            <person name="Martin F."/>
            <person name="Silar P."/>
            <person name="Natvig D.O."/>
            <person name="Lalanne C."/>
            <person name="Gautier V."/>
            <person name="Ament-Velasquez S.L."/>
            <person name="Kruys A."/>
            <person name="Hutchinson M.I."/>
            <person name="Powell A.J."/>
            <person name="Barry K."/>
            <person name="Miller A.N."/>
            <person name="Grigoriev I.V."/>
            <person name="Debuchy R."/>
            <person name="Gladieux P."/>
            <person name="Hiltunen Thoren M."/>
            <person name="Johannesson H."/>
        </authorList>
    </citation>
    <scope>NUCLEOTIDE SEQUENCE</scope>
    <source>
        <strain evidence="3">PSN324</strain>
    </source>
</reference>
<dbReference type="Pfam" id="PF06985">
    <property type="entry name" value="HET"/>
    <property type="match status" value="1"/>
</dbReference>
<dbReference type="EMBL" id="MU864929">
    <property type="protein sequence ID" value="KAK4466797.1"/>
    <property type="molecule type" value="Genomic_DNA"/>
</dbReference>
<name>A0AAV9I183_9PEZI</name>
<gene>
    <name evidence="3" type="ORF">QBC42DRAFT_342684</name>
</gene>
<evidence type="ECO:0000256" key="1">
    <source>
        <dbReference type="SAM" id="MobiDB-lite"/>
    </source>
</evidence>
<protein>
    <submittedName>
        <fullName evidence="3">Heterokaryon incompatibility protein-domain-containing protein</fullName>
    </submittedName>
</protein>
<comment type="caution">
    <text evidence="3">The sequence shown here is derived from an EMBL/GenBank/DDBJ whole genome shotgun (WGS) entry which is preliminary data.</text>
</comment>
<dbReference type="InterPro" id="IPR010730">
    <property type="entry name" value="HET"/>
</dbReference>
<dbReference type="Proteomes" id="UP001321749">
    <property type="component" value="Unassembled WGS sequence"/>
</dbReference>
<accession>A0AAV9I183</accession>
<proteinExistence type="predicted"/>
<dbReference type="PANTHER" id="PTHR33112:SF16">
    <property type="entry name" value="HETEROKARYON INCOMPATIBILITY DOMAIN-CONTAINING PROTEIN"/>
    <property type="match status" value="1"/>
</dbReference>
<keyword evidence="4" id="KW-1185">Reference proteome</keyword>
<evidence type="ECO:0000313" key="4">
    <source>
        <dbReference type="Proteomes" id="UP001321749"/>
    </source>
</evidence>
<evidence type="ECO:0000259" key="2">
    <source>
        <dbReference type="Pfam" id="PF06985"/>
    </source>
</evidence>
<feature type="domain" description="Heterokaryon incompatibility" evidence="2">
    <location>
        <begin position="364"/>
        <end position="513"/>
    </location>
</feature>
<evidence type="ECO:0000313" key="3">
    <source>
        <dbReference type="EMBL" id="KAK4466797.1"/>
    </source>
</evidence>
<feature type="region of interest" description="Disordered" evidence="1">
    <location>
        <begin position="1"/>
        <end position="21"/>
    </location>
</feature>
<dbReference type="AlphaFoldDB" id="A0AAV9I183"/>
<feature type="compositionally biased region" description="Polar residues" evidence="1">
    <location>
        <begin position="1"/>
        <end position="19"/>
    </location>
</feature>
<sequence length="849" mass="93329">MEPQDQSSRPPATHASTVDNEPHYPTIFQLWKRFGHARSSIHARTFSQGDTTTSVGDDPVVNAAPGDIIEDMELTPCTAECNHDVEDSVKEGVSLLRIRPDRRIEIMRNGKDGATSVEVFGVETKTVLSPDAMAALPDPKRLCEACEGYDFGFLLPGSLASKEDEEWMDDLDERPGELVAVSAEEIAAMLAALNMPKDLHRDFHKTFSELQQSAADCAVCALLLAALPDAEGFVADDGRPLILRPDSRNDMQANRSIRNIEVGYPELDPLHPGVAVTRFGTLDVVCEHDSLAAAWPMGIRGRPVPPADDPTQALRWMAECQLNHGEACGFAGDHRPFPTRVIRIPQDGHQDPWLEDGAGLAGEYVALTYRWGGASMSKTLTSNLDNHRKAVPLAGLSKTIQDAIKVTRDLGYEYLWVDSLCIIQDSKEDWAQEASRMATVYSNADLTISASASSSADSGLFFKPTPAYLIPLMAKTIYGKPYCEFSLAVRNCSSFEDDVENGVLSDRGWCLQERVLSRKILHFGRSQIHWECLGGVWSADYSFQNEIDARPLSIRKSFQGELQRSTPRPGPKLILDEPGPAKELQIRMNVTEEEFSKLDSMPLPALRQLFATDKLAALAGLASVFAAKTGDSSVGLGHHTYETRSTSILLDDPDFPPRAPSWSWAALDGRVMYPYSKYSYVDAVLHAYTVPGERSKLPTPPSLEASSSCCCEYLSNTALPGNNPTQRLILKARLSSLSALRGFSPEQRKHLRENKDSRSALFVPHAVFDDPEKDFDDIEGVYAVFIAQVGCGMRDCGHRNNCGAGFAHCLLVEGEMDETIGRAVWRRVGVAQCFSGDFAGVLKVYLVLV</sequence>
<reference evidence="3" key="2">
    <citation type="submission" date="2023-06" db="EMBL/GenBank/DDBJ databases">
        <authorList>
            <consortium name="Lawrence Berkeley National Laboratory"/>
            <person name="Mondo S.J."/>
            <person name="Hensen N."/>
            <person name="Bonometti L."/>
            <person name="Westerberg I."/>
            <person name="Brannstrom I.O."/>
            <person name="Guillou S."/>
            <person name="Cros-Aarteil S."/>
            <person name="Calhoun S."/>
            <person name="Haridas S."/>
            <person name="Kuo A."/>
            <person name="Pangilinan J."/>
            <person name="Riley R."/>
            <person name="Labutti K."/>
            <person name="Andreopoulos B."/>
            <person name="Lipzen A."/>
            <person name="Chen C."/>
            <person name="Yanf M."/>
            <person name="Daum C."/>
            <person name="Ng V."/>
            <person name="Clum A."/>
            <person name="Steindorff A."/>
            <person name="Ohm R."/>
            <person name="Martin F."/>
            <person name="Silar P."/>
            <person name="Natvig D."/>
            <person name="Lalanne C."/>
            <person name="Gautier V."/>
            <person name="Ament-Velasquez S.L."/>
            <person name="Kruys A."/>
            <person name="Hutchinson M.I."/>
            <person name="Powell A.J."/>
            <person name="Barry K."/>
            <person name="Miller A.N."/>
            <person name="Grigoriev I.V."/>
            <person name="Debuchy R."/>
            <person name="Gladieux P."/>
            <person name="Thoren M.H."/>
            <person name="Johannesson H."/>
        </authorList>
    </citation>
    <scope>NUCLEOTIDE SEQUENCE</scope>
    <source>
        <strain evidence="3">PSN324</strain>
    </source>
</reference>